<gene>
    <name evidence="3" type="ORF">M436DRAFT_41309</name>
</gene>
<dbReference type="InterPro" id="IPR055427">
    <property type="entry name" value="TRAPPC13_N"/>
</dbReference>
<feature type="domain" description="Trafficking protein particle complex subunit 13 N-terminal" evidence="1">
    <location>
        <begin position="17"/>
        <end position="177"/>
    </location>
</feature>
<dbReference type="HOGENOM" id="CLU_027041_1_1_1"/>
<dbReference type="InterPro" id="IPR055429">
    <property type="entry name" value="TRAPPC13_M"/>
</dbReference>
<dbReference type="InterPro" id="IPR010378">
    <property type="entry name" value="TRAPPC13"/>
</dbReference>
<dbReference type="RefSeq" id="XP_013429503.1">
    <property type="nucleotide sequence ID" value="XM_013574049.1"/>
</dbReference>
<sequence>MAQTRAGSVAGAGASPHSVSLKVLRLSHPSLSPAHTLPGTDPVAKASLPYPAAPADAFPLSPLLALPPAFGAAYVGTVFSCTLCANNELPPSSSVVIRDVQLSAELQVPSGSIALPLEGPDAAQEQDVQPAQTLQRIVRHELREDGPHVLAVTVTYQETRDDVTNKRTFRKLYQFVAQPALGVRTKVGDLAAKKDAPDTHRFVLEAQLENLTEKSVVLEEVTVSTAQGLTSRSLNWNETEDRPILNPQDVMQVAFTLQQIQGEELDEKNGRTILAQLHVDWRSPMGEEGSLTTGWLASRAK</sequence>
<protein>
    <recommendedName>
        <fullName evidence="5">DUF974-domain-containing protein</fullName>
    </recommendedName>
</protein>
<dbReference type="Pfam" id="PF23647">
    <property type="entry name" value="TRAPPC13_M"/>
    <property type="match status" value="1"/>
</dbReference>
<dbReference type="AlphaFoldDB" id="A0A074WQG7"/>
<dbReference type="Proteomes" id="UP000027730">
    <property type="component" value="Unassembled WGS sequence"/>
</dbReference>
<dbReference type="STRING" id="1043004.A0A074WQG7"/>
<evidence type="ECO:0000313" key="4">
    <source>
        <dbReference type="Proteomes" id="UP000027730"/>
    </source>
</evidence>
<name>A0A074WQG7_9PEZI</name>
<dbReference type="GeneID" id="25409541"/>
<accession>A0A074WQG7</accession>
<feature type="domain" description="Trafficking protein particle complex subunit 13 middle" evidence="2">
    <location>
        <begin position="182"/>
        <end position="297"/>
    </location>
</feature>
<organism evidence="3 4">
    <name type="scientific">Aureobasidium namibiae CBS 147.97</name>
    <dbReference type="NCBI Taxonomy" id="1043004"/>
    <lineage>
        <taxon>Eukaryota</taxon>
        <taxon>Fungi</taxon>
        <taxon>Dikarya</taxon>
        <taxon>Ascomycota</taxon>
        <taxon>Pezizomycotina</taxon>
        <taxon>Dothideomycetes</taxon>
        <taxon>Dothideomycetidae</taxon>
        <taxon>Dothideales</taxon>
        <taxon>Saccotheciaceae</taxon>
        <taxon>Aureobasidium</taxon>
    </lineage>
</organism>
<evidence type="ECO:0000259" key="2">
    <source>
        <dbReference type="Pfam" id="PF23647"/>
    </source>
</evidence>
<dbReference type="PANTHER" id="PTHR13134">
    <property type="entry name" value="TRAFFICKING PROTEIN PARTICLE COMPLEX SUBUNIT 13"/>
    <property type="match status" value="1"/>
</dbReference>
<dbReference type="EMBL" id="KL584705">
    <property type="protein sequence ID" value="KEQ75415.1"/>
    <property type="molecule type" value="Genomic_DNA"/>
</dbReference>
<reference evidence="3 4" key="1">
    <citation type="journal article" date="2014" name="BMC Genomics">
        <title>Genome sequencing of four Aureobasidium pullulans varieties: biotechnological potential, stress tolerance, and description of new species.</title>
        <authorList>
            <person name="Gostin Ar C."/>
            <person name="Ohm R.A."/>
            <person name="Kogej T."/>
            <person name="Sonjak S."/>
            <person name="Turk M."/>
            <person name="Zajc J."/>
            <person name="Zalar P."/>
            <person name="Grube M."/>
            <person name="Sun H."/>
            <person name="Han J."/>
            <person name="Sharma A."/>
            <person name="Chiniquy J."/>
            <person name="Ngan C.Y."/>
            <person name="Lipzen A."/>
            <person name="Barry K."/>
            <person name="Grigoriev I.V."/>
            <person name="Gunde-Cimerman N."/>
        </authorList>
    </citation>
    <scope>NUCLEOTIDE SEQUENCE [LARGE SCALE GENOMIC DNA]</scope>
    <source>
        <strain evidence="3 4">CBS 147.97</strain>
    </source>
</reference>
<keyword evidence="4" id="KW-1185">Reference proteome</keyword>
<evidence type="ECO:0000259" key="1">
    <source>
        <dbReference type="Pfam" id="PF06159"/>
    </source>
</evidence>
<evidence type="ECO:0000313" key="3">
    <source>
        <dbReference type="EMBL" id="KEQ75415.1"/>
    </source>
</evidence>
<evidence type="ECO:0008006" key="5">
    <source>
        <dbReference type="Google" id="ProtNLM"/>
    </source>
</evidence>
<dbReference type="GO" id="GO:1990072">
    <property type="term" value="C:TRAPPIII protein complex"/>
    <property type="evidence" value="ECO:0007669"/>
    <property type="project" value="TreeGrafter"/>
</dbReference>
<dbReference type="PANTHER" id="PTHR13134:SF3">
    <property type="entry name" value="TRAFFICKING PROTEIN PARTICLE COMPLEX SUBUNIT 13"/>
    <property type="match status" value="1"/>
</dbReference>
<dbReference type="OrthoDB" id="10250284at2759"/>
<proteinExistence type="predicted"/>
<dbReference type="Pfam" id="PF06159">
    <property type="entry name" value="TRAPPC13_N"/>
    <property type="match status" value="1"/>
</dbReference>